<protein>
    <submittedName>
        <fullName evidence="2">Uncharacterized protein</fullName>
    </submittedName>
</protein>
<keyword evidence="1" id="KW-1133">Transmembrane helix</keyword>
<feature type="transmembrane region" description="Helical" evidence="1">
    <location>
        <begin position="110"/>
        <end position="128"/>
    </location>
</feature>
<organism evidence="2 3">
    <name type="scientific">Metabacillus niabensis</name>
    <dbReference type="NCBI Taxonomy" id="324854"/>
    <lineage>
        <taxon>Bacteria</taxon>
        <taxon>Bacillati</taxon>
        <taxon>Bacillota</taxon>
        <taxon>Bacilli</taxon>
        <taxon>Bacillales</taxon>
        <taxon>Bacillaceae</taxon>
        <taxon>Metabacillus</taxon>
    </lineage>
</organism>
<feature type="transmembrane region" description="Helical" evidence="1">
    <location>
        <begin position="134"/>
        <end position="153"/>
    </location>
</feature>
<reference evidence="2 3" key="1">
    <citation type="submission" date="2023-07" db="EMBL/GenBank/DDBJ databases">
        <title>Genomic Encyclopedia of Type Strains, Phase IV (KMG-IV): sequencing the most valuable type-strain genomes for metagenomic binning, comparative biology and taxonomic classification.</title>
        <authorList>
            <person name="Goeker M."/>
        </authorList>
    </citation>
    <scope>NUCLEOTIDE SEQUENCE [LARGE SCALE GENOMIC DNA]</scope>
    <source>
        <strain evidence="2 3">DSM 17723</strain>
    </source>
</reference>
<keyword evidence="1" id="KW-0472">Membrane</keyword>
<keyword evidence="3" id="KW-1185">Reference proteome</keyword>
<evidence type="ECO:0000313" key="3">
    <source>
        <dbReference type="Proteomes" id="UP001232245"/>
    </source>
</evidence>
<gene>
    <name evidence="2" type="ORF">J2S02_000738</name>
</gene>
<comment type="caution">
    <text evidence="2">The sequence shown here is derived from an EMBL/GenBank/DDBJ whole genome shotgun (WGS) entry which is preliminary data.</text>
</comment>
<accession>A0ABT9YWP2</accession>
<evidence type="ECO:0000313" key="2">
    <source>
        <dbReference type="EMBL" id="MDQ0224416.1"/>
    </source>
</evidence>
<evidence type="ECO:0000256" key="1">
    <source>
        <dbReference type="SAM" id="Phobius"/>
    </source>
</evidence>
<dbReference type="EMBL" id="JAUSTZ010000001">
    <property type="protein sequence ID" value="MDQ0224416.1"/>
    <property type="molecule type" value="Genomic_DNA"/>
</dbReference>
<feature type="transmembrane region" description="Helical" evidence="1">
    <location>
        <begin position="54"/>
        <end position="74"/>
    </location>
</feature>
<proteinExistence type="predicted"/>
<keyword evidence="1" id="KW-0812">Transmembrane</keyword>
<dbReference type="Proteomes" id="UP001232245">
    <property type="component" value="Unassembled WGS sequence"/>
</dbReference>
<feature type="transmembrane region" description="Helical" evidence="1">
    <location>
        <begin position="184"/>
        <end position="204"/>
    </location>
</feature>
<feature type="transmembrane region" description="Helical" evidence="1">
    <location>
        <begin position="12"/>
        <end position="34"/>
    </location>
</feature>
<sequence length="351" mass="41617">MGIKNETDRTTRLLITITFFGGTWYLLRGIINLWGKTFSEIVYTKSILNYEHIVSIWLLVVMVILTGTVIIYIYSEFKTYQYLPNKYDKEKSINKADRAFNDIFNMIKKLKFLSILILIPVFLIMLFTQIKMGIFLLIFVVELILVFIYMFFIKEKLKNQIKRLNLQQMNVFPKLRDKFKHLELITYLLVFVFIVSISLIVISIEGNQEVEMKINDTKKIPMEILLNNYEKPTIEINIIREKRPTSNVKIDLEESELQKSFIEVYESRISKGNFLLKESEDENKKVPISKNKYFYKYNLELEEYLLEGENFLEIYIQNNGNASKKTVHIVTPIYKEGEKINIPRENFKITP</sequence>
<name>A0ABT9YWP2_9BACI</name>
<dbReference type="RefSeq" id="WP_307190558.1">
    <property type="nucleotide sequence ID" value="NZ_JAUSTZ010000001.1"/>
</dbReference>